<dbReference type="Ensembl" id="ENSPMGT00000015844.1">
    <property type="protein sequence ID" value="ENSPMGP00000014861.1"/>
    <property type="gene ID" value="ENSPMGG00000012136.1"/>
</dbReference>
<evidence type="ECO:0000259" key="2">
    <source>
        <dbReference type="PROSITE" id="PS50035"/>
    </source>
</evidence>
<evidence type="ECO:0000256" key="1">
    <source>
        <dbReference type="ARBA" id="ARBA00008664"/>
    </source>
</evidence>
<protein>
    <recommendedName>
        <fullName evidence="2">PLD phosphodiesterase domain-containing protein</fullName>
    </recommendedName>
</protein>
<evidence type="ECO:0000313" key="4">
    <source>
        <dbReference type="Proteomes" id="UP000261520"/>
    </source>
</evidence>
<evidence type="ECO:0000313" key="3">
    <source>
        <dbReference type="Ensembl" id="ENSPMGP00000014861.1"/>
    </source>
</evidence>
<dbReference type="InterPro" id="IPR050874">
    <property type="entry name" value="Diverse_PLD-related"/>
</dbReference>
<keyword evidence="4" id="KW-1185">Reference proteome</keyword>
<accession>A0A3B4AED9</accession>
<name>A0A3B4AED9_9GOBI</name>
<dbReference type="GO" id="GO:0003824">
    <property type="term" value="F:catalytic activity"/>
    <property type="evidence" value="ECO:0007669"/>
    <property type="project" value="InterPro"/>
</dbReference>
<feature type="domain" description="PLD phosphodiesterase" evidence="2">
    <location>
        <begin position="207"/>
        <end position="234"/>
    </location>
</feature>
<dbReference type="Gene3D" id="3.30.870.10">
    <property type="entry name" value="Endonuclease Chain A"/>
    <property type="match status" value="2"/>
</dbReference>
<dbReference type="Pfam" id="PF13918">
    <property type="entry name" value="PLDc_3"/>
    <property type="match status" value="1"/>
</dbReference>
<dbReference type="Proteomes" id="UP000261520">
    <property type="component" value="Unplaced"/>
</dbReference>
<dbReference type="InterPro" id="IPR032803">
    <property type="entry name" value="PLDc_3"/>
</dbReference>
<dbReference type="AlphaFoldDB" id="A0A3B4AED9"/>
<dbReference type="PANTHER" id="PTHR10185">
    <property type="entry name" value="PHOSPHOLIPASE D - RELATED"/>
    <property type="match status" value="1"/>
</dbReference>
<dbReference type="PANTHER" id="PTHR10185:SF26">
    <property type="entry name" value="PHOSPHOLIPASE D FAMILY, MEMBER 7"/>
    <property type="match status" value="1"/>
</dbReference>
<dbReference type="SUPFAM" id="SSF56024">
    <property type="entry name" value="Phospholipase D/nuclease"/>
    <property type="match status" value="2"/>
</dbReference>
<dbReference type="SMART" id="SM00155">
    <property type="entry name" value="PLDc"/>
    <property type="match status" value="2"/>
</dbReference>
<dbReference type="PROSITE" id="PS50035">
    <property type="entry name" value="PLD"/>
    <property type="match status" value="2"/>
</dbReference>
<reference evidence="3" key="1">
    <citation type="submission" date="2025-08" db="UniProtKB">
        <authorList>
            <consortium name="Ensembl"/>
        </authorList>
    </citation>
    <scope>IDENTIFICATION</scope>
</reference>
<reference evidence="3" key="2">
    <citation type="submission" date="2025-09" db="UniProtKB">
        <authorList>
            <consortium name="Ensembl"/>
        </authorList>
    </citation>
    <scope>IDENTIFICATION</scope>
</reference>
<dbReference type="STRING" id="409849.ENSPMGP00000014861"/>
<sequence>MTLLILSGPSLVQAWSKPGPSLVQVWSKSGPSLVQVWSKSGPSLVQVWSKSGPSLVQVWSKSGPSLVQVWSKSGPSLVQVWSKSGPSVGGRGGKSFKSLAASLVESLPVGLYPSAPAPHDSIAQSWLRLLDRANHSVDIAAFYLTLRSKDQEPTDAQGRLVFEKLKSLKAKGVTLRLSVNAPQSQTVDKFVCLSGAEVREVHMSSLTGGIIHTKLWAVDQRHLYVGSANMDWRSLTQVKEVGLTVEDCSCLSQDLSRVFEVYWTVGGANGSLPPYWPARLSALSSSQNPLHLKFNGVPARVYLSSSPPQLSTRGRTDDLAAILSVIEDAQYFIHVSVMDFLPLAQFSQPPRFWPPLDSALRAAACSRGLKIRLLVSCWPYSQAAMFVYLQSLLTLNRPPLNCDIQVKVFTVPSTMEQMKIQFARVNHAKFMVTDRVLYIGTSNWSEDYFTQTAGVGLVVNQTGSEPGLKTLRTQADQIFLRDWTSQYSTDLTTDQTDACPQAQR</sequence>
<dbReference type="InterPro" id="IPR001736">
    <property type="entry name" value="PLipase_D/transphosphatidylase"/>
</dbReference>
<proteinExistence type="inferred from homology"/>
<comment type="similarity">
    <text evidence="1">Belongs to the phospholipase D family.</text>
</comment>
<organism evidence="3 4">
    <name type="scientific">Periophthalmus magnuspinnatus</name>
    <dbReference type="NCBI Taxonomy" id="409849"/>
    <lineage>
        <taxon>Eukaryota</taxon>
        <taxon>Metazoa</taxon>
        <taxon>Chordata</taxon>
        <taxon>Craniata</taxon>
        <taxon>Vertebrata</taxon>
        <taxon>Euteleostomi</taxon>
        <taxon>Actinopterygii</taxon>
        <taxon>Neopterygii</taxon>
        <taxon>Teleostei</taxon>
        <taxon>Neoteleostei</taxon>
        <taxon>Acanthomorphata</taxon>
        <taxon>Gobiaria</taxon>
        <taxon>Gobiiformes</taxon>
        <taxon>Gobioidei</taxon>
        <taxon>Gobiidae</taxon>
        <taxon>Oxudercinae</taxon>
        <taxon>Periophthalmus</taxon>
    </lineage>
</organism>
<feature type="domain" description="PLD phosphodiesterase" evidence="2">
    <location>
        <begin position="422"/>
        <end position="448"/>
    </location>
</feature>